<keyword evidence="3 6" id="KW-0202">Cytokine</keyword>
<organism evidence="8 9">
    <name type="scientific">Bos mutus grunniens</name>
    <name type="common">Wild yak</name>
    <name type="synonym">Bos grunniens</name>
    <dbReference type="NCBI Taxonomy" id="30521"/>
    <lineage>
        <taxon>Eukaryota</taxon>
        <taxon>Metazoa</taxon>
        <taxon>Chordata</taxon>
        <taxon>Craniata</taxon>
        <taxon>Vertebrata</taxon>
        <taxon>Euteleostomi</taxon>
        <taxon>Mammalia</taxon>
        <taxon>Eutheria</taxon>
        <taxon>Laurasiatheria</taxon>
        <taxon>Artiodactyla</taxon>
        <taxon>Ruminantia</taxon>
        <taxon>Pecora</taxon>
        <taxon>Bovidae</taxon>
        <taxon>Bovinae</taxon>
        <taxon>Bos</taxon>
    </lineage>
</organism>
<dbReference type="PROSITE" id="PS00471">
    <property type="entry name" value="SMALL_CYTOKINES_CXC"/>
    <property type="match status" value="1"/>
</dbReference>
<dbReference type="CDD" id="cd00273">
    <property type="entry name" value="Chemokine_CXC"/>
    <property type="match status" value="1"/>
</dbReference>
<dbReference type="GO" id="GO:0030593">
    <property type="term" value="P:neutrophil chemotaxis"/>
    <property type="evidence" value="ECO:0007669"/>
    <property type="project" value="UniProtKB-ARBA"/>
</dbReference>
<dbReference type="AlphaFoldDB" id="A0A8B9XH13"/>
<dbReference type="GeneTree" id="ENSGT00530000064292"/>
<keyword evidence="6" id="KW-0145">Chemotaxis</keyword>
<dbReference type="PRINTS" id="PR00437">
    <property type="entry name" value="SMALLCYTKCXC"/>
</dbReference>
<evidence type="ECO:0000313" key="9">
    <source>
        <dbReference type="Proteomes" id="UP000694520"/>
    </source>
</evidence>
<keyword evidence="5" id="KW-1015">Disulfide bond</keyword>
<evidence type="ECO:0000256" key="3">
    <source>
        <dbReference type="ARBA" id="ARBA00022514"/>
    </source>
</evidence>
<evidence type="ECO:0000256" key="6">
    <source>
        <dbReference type="RuleBase" id="RU361149"/>
    </source>
</evidence>
<reference evidence="8" key="2">
    <citation type="submission" date="2025-08" db="UniProtKB">
        <authorList>
            <consortium name="Ensembl"/>
        </authorList>
    </citation>
    <scope>IDENTIFICATION</scope>
</reference>
<dbReference type="SMART" id="SM00199">
    <property type="entry name" value="SCY"/>
    <property type="match status" value="1"/>
</dbReference>
<dbReference type="InterPro" id="IPR036048">
    <property type="entry name" value="Interleukin_8-like_sf"/>
</dbReference>
<proteinExistence type="inferred from homology"/>
<name>A0A8B9XH13_BOSMU</name>
<dbReference type="InterPro" id="IPR039809">
    <property type="entry name" value="Chemokine_b/g/d"/>
</dbReference>
<sequence>MFENKPRQAEIHKLKAYGWKYWLEIFKSSNAQYERLPINSSCELYAKGIKITDSMFIGVLETNNTNLKCKCVRKTVNFFPISLIERLNIIPRGRGCPNTEIIVWMKNKLVICLNPQAKWTQTLIKVLSKRILSTSPAPVVKKRSD</sequence>
<dbReference type="Gene3D" id="2.40.50.40">
    <property type="match status" value="1"/>
</dbReference>
<evidence type="ECO:0000313" key="8">
    <source>
        <dbReference type="Ensembl" id="ENSBGRP00000020577.1"/>
    </source>
</evidence>
<dbReference type="InterPro" id="IPR018048">
    <property type="entry name" value="Chemokine_CXC_CS"/>
</dbReference>
<evidence type="ECO:0000256" key="4">
    <source>
        <dbReference type="ARBA" id="ARBA00022525"/>
    </source>
</evidence>
<keyword evidence="4 6" id="KW-0964">Secreted</keyword>
<reference evidence="8" key="1">
    <citation type="submission" date="2019-05" db="EMBL/GenBank/DDBJ databases">
        <authorList>
            <person name="Zhang S."/>
            <person name="Liu J."/>
        </authorList>
    </citation>
    <scope>NUCLEOTIDE SEQUENCE [LARGE SCALE GENOMIC DNA]</scope>
</reference>
<comment type="similarity">
    <text evidence="2 6">Belongs to the intercrine alpha (chemokine CxC) family.</text>
</comment>
<dbReference type="PANTHER" id="PTHR12015">
    <property type="entry name" value="SMALL INDUCIBLE CYTOKINE A"/>
    <property type="match status" value="1"/>
</dbReference>
<dbReference type="GO" id="GO:0006955">
    <property type="term" value="P:immune response"/>
    <property type="evidence" value="ECO:0007669"/>
    <property type="project" value="InterPro"/>
</dbReference>
<dbReference type="SUPFAM" id="SSF54117">
    <property type="entry name" value="Interleukin 8-like chemokines"/>
    <property type="match status" value="1"/>
</dbReference>
<dbReference type="GO" id="GO:0005615">
    <property type="term" value="C:extracellular space"/>
    <property type="evidence" value="ECO:0007669"/>
    <property type="project" value="UniProtKB-UniRule"/>
</dbReference>
<evidence type="ECO:0000256" key="2">
    <source>
        <dbReference type="ARBA" id="ARBA00010665"/>
    </source>
</evidence>
<dbReference type="InterPro" id="IPR001811">
    <property type="entry name" value="Chemokine_IL8-like_dom"/>
</dbReference>
<protein>
    <recommendedName>
        <fullName evidence="6">C-X-C motif chemokine</fullName>
    </recommendedName>
</protein>
<dbReference type="PANTHER" id="PTHR12015:SF204">
    <property type="entry name" value="C-X-C MOTIF CHEMOKINE 13"/>
    <property type="match status" value="1"/>
</dbReference>
<accession>A0A8B9XH13</accession>
<dbReference type="FunFam" id="2.40.50.40:FF:000004">
    <property type="entry name" value="C-X-C motif chemokine"/>
    <property type="match status" value="1"/>
</dbReference>
<dbReference type="GO" id="GO:0042119">
    <property type="term" value="P:neutrophil activation"/>
    <property type="evidence" value="ECO:0007669"/>
    <property type="project" value="UniProtKB-ARBA"/>
</dbReference>
<keyword evidence="9" id="KW-1185">Reference proteome</keyword>
<dbReference type="Proteomes" id="UP000694520">
    <property type="component" value="Chromosome 6"/>
</dbReference>
<evidence type="ECO:0000256" key="5">
    <source>
        <dbReference type="ARBA" id="ARBA00023157"/>
    </source>
</evidence>
<comment type="subcellular location">
    <subcellularLocation>
        <location evidence="1 6">Secreted</location>
    </subcellularLocation>
</comment>
<feature type="domain" description="Chemokine interleukin-8-like" evidence="7">
    <location>
        <begin position="66"/>
        <end position="127"/>
    </location>
</feature>
<dbReference type="InterPro" id="IPR001089">
    <property type="entry name" value="Chemokine_CXC"/>
</dbReference>
<dbReference type="InterPro" id="IPR033899">
    <property type="entry name" value="CXC_Chemokine_domain"/>
</dbReference>
<reference evidence="8" key="3">
    <citation type="submission" date="2025-09" db="UniProtKB">
        <authorList>
            <consortium name="Ensembl"/>
        </authorList>
    </citation>
    <scope>IDENTIFICATION</scope>
</reference>
<dbReference type="GO" id="GO:0008009">
    <property type="term" value="F:chemokine activity"/>
    <property type="evidence" value="ECO:0007669"/>
    <property type="project" value="InterPro"/>
</dbReference>
<evidence type="ECO:0000259" key="7">
    <source>
        <dbReference type="SMART" id="SM00199"/>
    </source>
</evidence>
<evidence type="ECO:0000256" key="1">
    <source>
        <dbReference type="ARBA" id="ARBA00004613"/>
    </source>
</evidence>
<dbReference type="Pfam" id="PF00048">
    <property type="entry name" value="IL8"/>
    <property type="match status" value="1"/>
</dbReference>
<dbReference type="GO" id="GO:0006952">
    <property type="term" value="P:defense response"/>
    <property type="evidence" value="ECO:0007669"/>
    <property type="project" value="InterPro"/>
</dbReference>
<dbReference type="Ensembl" id="ENSBGRT00000023796.1">
    <property type="protein sequence ID" value="ENSBGRP00000020577.1"/>
    <property type="gene ID" value="ENSBGRG00000012992.1"/>
</dbReference>